<accession>A0A1X7CHT8</accession>
<organism evidence="2 3">
    <name type="scientific">Desulfovibrio gilichinskyi</name>
    <dbReference type="NCBI Taxonomy" id="1519643"/>
    <lineage>
        <taxon>Bacteria</taxon>
        <taxon>Pseudomonadati</taxon>
        <taxon>Thermodesulfobacteriota</taxon>
        <taxon>Desulfovibrionia</taxon>
        <taxon>Desulfovibrionales</taxon>
        <taxon>Desulfovibrionaceae</taxon>
        <taxon>Desulfovibrio</taxon>
    </lineage>
</organism>
<keyword evidence="1" id="KW-0175">Coiled coil</keyword>
<reference evidence="3" key="1">
    <citation type="submission" date="2017-04" db="EMBL/GenBank/DDBJ databases">
        <authorList>
            <person name="Varghese N."/>
            <person name="Submissions S."/>
        </authorList>
    </citation>
    <scope>NUCLEOTIDE SEQUENCE [LARGE SCALE GENOMIC DNA]</scope>
    <source>
        <strain evidence="3">K3S</strain>
    </source>
</reference>
<proteinExistence type="predicted"/>
<keyword evidence="3" id="KW-1185">Reference proteome</keyword>
<protein>
    <submittedName>
        <fullName evidence="2">Uncharacterized protein</fullName>
    </submittedName>
</protein>
<dbReference type="Proteomes" id="UP000192906">
    <property type="component" value="Unassembled WGS sequence"/>
</dbReference>
<name>A0A1X7CHT8_9BACT</name>
<sequence>MESIAIIKAAQAGIKTAIDITKKISEVSDAIKQADLKLQLANLIEALADAKIQFADVKDVLLEKDNKIKELEDRLKRDSELTFNENYGVYETEIEGKFVRYCLKCHTEGKYIPLQVEDRRFTCNNCNQQYQRPEYYRAIQTNRKRKKRSL</sequence>
<evidence type="ECO:0000313" key="2">
    <source>
        <dbReference type="EMBL" id="SME96610.1"/>
    </source>
</evidence>
<evidence type="ECO:0000313" key="3">
    <source>
        <dbReference type="Proteomes" id="UP000192906"/>
    </source>
</evidence>
<dbReference type="EMBL" id="FWZU01000001">
    <property type="protein sequence ID" value="SME96610.1"/>
    <property type="molecule type" value="Genomic_DNA"/>
</dbReference>
<dbReference type="RefSeq" id="WP_085098899.1">
    <property type="nucleotide sequence ID" value="NZ_FWZU01000001.1"/>
</dbReference>
<feature type="coiled-coil region" evidence="1">
    <location>
        <begin position="33"/>
        <end position="81"/>
    </location>
</feature>
<gene>
    <name evidence="2" type="ORF">SAMN06295933_0903</name>
</gene>
<dbReference type="AlphaFoldDB" id="A0A1X7CHT8"/>
<dbReference type="OrthoDB" id="6119186at2"/>
<evidence type="ECO:0000256" key="1">
    <source>
        <dbReference type="SAM" id="Coils"/>
    </source>
</evidence>
<dbReference type="STRING" id="1519643.SAMN06295933_0903"/>